<dbReference type="AlphaFoldDB" id="A0A2A4J447"/>
<accession>A0A2A4J447</accession>
<gene>
    <name evidence="2" type="ORF">B5V51_8053</name>
</gene>
<evidence type="ECO:0000256" key="1">
    <source>
        <dbReference type="SAM" id="MobiDB-lite"/>
    </source>
</evidence>
<dbReference type="EMBL" id="NWSH01003505">
    <property type="protein sequence ID" value="PCG66183.1"/>
    <property type="molecule type" value="Genomic_DNA"/>
</dbReference>
<reference evidence="2" key="1">
    <citation type="submission" date="2017-09" db="EMBL/GenBank/DDBJ databases">
        <title>Contemporary evolution of a Lepidopteran species, Heliothis virescens, in response to modern agricultural practices.</title>
        <authorList>
            <person name="Fritz M.L."/>
            <person name="Deyonke A.M."/>
            <person name="Papanicolaou A."/>
            <person name="Micinski S."/>
            <person name="Westbrook J."/>
            <person name="Gould F."/>
        </authorList>
    </citation>
    <scope>NUCLEOTIDE SEQUENCE [LARGE SCALE GENOMIC DNA]</scope>
    <source>
        <strain evidence="2">HvINT-</strain>
        <tissue evidence="2">Whole body</tissue>
    </source>
</reference>
<feature type="compositionally biased region" description="Polar residues" evidence="1">
    <location>
        <begin position="25"/>
        <end position="36"/>
    </location>
</feature>
<feature type="compositionally biased region" description="Basic and acidic residues" evidence="1">
    <location>
        <begin position="37"/>
        <end position="46"/>
    </location>
</feature>
<organism evidence="2">
    <name type="scientific">Heliothis virescens</name>
    <name type="common">Tobacco budworm moth</name>
    <dbReference type="NCBI Taxonomy" id="7102"/>
    <lineage>
        <taxon>Eukaryota</taxon>
        <taxon>Metazoa</taxon>
        <taxon>Ecdysozoa</taxon>
        <taxon>Arthropoda</taxon>
        <taxon>Hexapoda</taxon>
        <taxon>Insecta</taxon>
        <taxon>Pterygota</taxon>
        <taxon>Neoptera</taxon>
        <taxon>Endopterygota</taxon>
        <taxon>Lepidoptera</taxon>
        <taxon>Glossata</taxon>
        <taxon>Ditrysia</taxon>
        <taxon>Noctuoidea</taxon>
        <taxon>Noctuidae</taxon>
        <taxon>Heliothinae</taxon>
        <taxon>Heliothis</taxon>
    </lineage>
</organism>
<name>A0A2A4J447_HELVI</name>
<proteinExistence type="predicted"/>
<comment type="caution">
    <text evidence="2">The sequence shown here is derived from an EMBL/GenBank/DDBJ whole genome shotgun (WGS) entry which is preliminary data.</text>
</comment>
<sequence length="72" mass="7359">MNSRINVNDSDKLSAAGGKVDKKFNSTADGDTNMKGNSKDTPKTGILDDRMALGGASCVGGVRAGNKCIKGV</sequence>
<protein>
    <submittedName>
        <fullName evidence="2">Uncharacterized protein</fullName>
    </submittedName>
</protein>
<feature type="region of interest" description="Disordered" evidence="1">
    <location>
        <begin position="1"/>
        <end position="46"/>
    </location>
</feature>
<evidence type="ECO:0000313" key="2">
    <source>
        <dbReference type="EMBL" id="PCG66183.1"/>
    </source>
</evidence>